<dbReference type="Pfam" id="PF02789">
    <property type="entry name" value="Peptidase_M17_N"/>
    <property type="match status" value="1"/>
</dbReference>
<protein>
    <recommendedName>
        <fullName evidence="8">Probable cytosol aminopeptidase</fullName>
        <ecNumber evidence="8">3.4.11.1</ecNumber>
    </recommendedName>
    <alternativeName>
        <fullName evidence="8">Leucine aminopeptidase</fullName>
        <shortName evidence="8">LAP</shortName>
        <ecNumber evidence="8">3.4.11.10</ecNumber>
    </alternativeName>
    <alternativeName>
        <fullName evidence="8">Leucyl aminopeptidase</fullName>
    </alternativeName>
</protein>
<gene>
    <name evidence="8" type="primary">pepA</name>
    <name evidence="10" type="ORF">E3O46_03125</name>
</gene>
<feature type="binding site" evidence="8">
    <location>
        <position position="310"/>
    </location>
    <ligand>
        <name>Mn(2+)</name>
        <dbReference type="ChEBI" id="CHEBI:29035"/>
        <label>2</label>
    </ligand>
</feature>
<dbReference type="PRINTS" id="PR00481">
    <property type="entry name" value="LAMNOPPTDASE"/>
</dbReference>
<dbReference type="Gene3D" id="3.40.220.10">
    <property type="entry name" value="Leucine Aminopeptidase, subunit E, domain 1"/>
    <property type="match status" value="1"/>
</dbReference>
<dbReference type="PANTHER" id="PTHR11963">
    <property type="entry name" value="LEUCINE AMINOPEPTIDASE-RELATED"/>
    <property type="match status" value="1"/>
</dbReference>
<feature type="binding site" evidence="8">
    <location>
        <position position="371"/>
    </location>
    <ligand>
        <name>Mn(2+)</name>
        <dbReference type="ChEBI" id="CHEBI:29035"/>
        <label>2</label>
    </ligand>
</feature>
<dbReference type="InterPro" id="IPR000819">
    <property type="entry name" value="Peptidase_M17_C"/>
</dbReference>
<keyword evidence="8" id="KW-0464">Manganese</keyword>
<reference evidence="10 11" key="1">
    <citation type="submission" date="2019-03" db="EMBL/GenBank/DDBJ databases">
        <title>Genomics of glacier-inhabiting Cryobacterium strains.</title>
        <authorList>
            <person name="Liu Q."/>
            <person name="Xin Y.-H."/>
        </authorList>
    </citation>
    <scope>NUCLEOTIDE SEQUENCE [LARGE SCALE GENOMIC DNA]</scope>
    <source>
        <strain evidence="10 11">MDB1-5</strain>
    </source>
</reference>
<dbReference type="EC" id="3.4.11.1" evidence="8"/>
<organism evidence="10 11">
    <name type="scientific">Cryobacterium glucosi</name>
    <dbReference type="NCBI Taxonomy" id="1259175"/>
    <lineage>
        <taxon>Bacteria</taxon>
        <taxon>Bacillati</taxon>
        <taxon>Actinomycetota</taxon>
        <taxon>Actinomycetes</taxon>
        <taxon>Micrococcales</taxon>
        <taxon>Microbacteriaceae</taxon>
        <taxon>Cryobacterium</taxon>
    </lineage>
</organism>
<feature type="active site" evidence="8">
    <location>
        <position position="373"/>
    </location>
</feature>
<evidence type="ECO:0000256" key="1">
    <source>
        <dbReference type="ARBA" id="ARBA00000135"/>
    </source>
</evidence>
<keyword evidence="4 8" id="KW-0031">Aminopeptidase</keyword>
<dbReference type="PROSITE" id="PS00631">
    <property type="entry name" value="CYTOSOL_AP"/>
    <property type="match status" value="1"/>
</dbReference>
<feature type="domain" description="Cytosol aminopeptidase" evidence="9">
    <location>
        <begin position="367"/>
        <end position="374"/>
    </location>
</feature>
<dbReference type="PANTHER" id="PTHR11963:SF23">
    <property type="entry name" value="CYTOSOL AMINOPEPTIDASE"/>
    <property type="match status" value="1"/>
</dbReference>
<evidence type="ECO:0000259" key="9">
    <source>
        <dbReference type="PROSITE" id="PS00631"/>
    </source>
</evidence>
<keyword evidence="5 8" id="KW-0645">Protease</keyword>
<keyword evidence="11" id="KW-1185">Reference proteome</keyword>
<dbReference type="InterPro" id="IPR043472">
    <property type="entry name" value="Macro_dom-like"/>
</dbReference>
<dbReference type="HAMAP" id="MF_00181">
    <property type="entry name" value="Cytosol_peptidase_M17"/>
    <property type="match status" value="1"/>
</dbReference>
<evidence type="ECO:0000256" key="2">
    <source>
        <dbReference type="ARBA" id="ARBA00000967"/>
    </source>
</evidence>
<dbReference type="InterPro" id="IPR023042">
    <property type="entry name" value="Peptidase_M17_leu_NH2_pept"/>
</dbReference>
<evidence type="ECO:0000256" key="7">
    <source>
        <dbReference type="ARBA" id="ARBA00049972"/>
    </source>
</evidence>
<dbReference type="GO" id="GO:0004177">
    <property type="term" value="F:aminopeptidase activity"/>
    <property type="evidence" value="ECO:0007669"/>
    <property type="project" value="UniProtKB-KW"/>
</dbReference>
<evidence type="ECO:0000256" key="3">
    <source>
        <dbReference type="ARBA" id="ARBA00009528"/>
    </source>
</evidence>
<feature type="binding site" evidence="8">
    <location>
        <position position="369"/>
    </location>
    <ligand>
        <name>Mn(2+)</name>
        <dbReference type="ChEBI" id="CHEBI:29035"/>
        <label>1</label>
    </ligand>
</feature>
<evidence type="ECO:0000313" key="11">
    <source>
        <dbReference type="Proteomes" id="UP000297604"/>
    </source>
</evidence>
<comment type="caution">
    <text evidence="10">The sequence shown here is derived from an EMBL/GenBank/DDBJ whole genome shotgun (WGS) entry which is preliminary data.</text>
</comment>
<comment type="function">
    <text evidence="7 8">Presumably involved in the processing and regular turnover of intracellular proteins. Catalyzes the removal of unsubstituted N-terminal amino acids from various peptides.</text>
</comment>
<dbReference type="NCBIfam" id="NF002073">
    <property type="entry name" value="PRK00913.1-2"/>
    <property type="match status" value="1"/>
</dbReference>
<sequence>MSLGTYKLIPESFTRTPSQTPASAVGILVVSEVPVGLDAVGFLIGPDGPLPLTLGAERATLVSAGFTGSIGQTLLLPQPNGPIFIVVGAGPADAQDADLLRDVAATFARAAQRYPRIALAIGDTFPLDAATVGQAVVEGVLLARYRYVELQPSSDHCALVTLDIVLDTPSTGSGVADQARVGVRVGEITARATNLARDLANTPPSHLTATDLGTIAIGLGLEHGLAIDVFDKQQIIELGCGGLLGVNAGSVEEPRIIKVTYSPPPTVGAAPTDGEAPPAHLALVGKGIMYDSGGISLKPSDPMHLLMKMDMAGAAAVLAMMTALRALDCASAVTAFLMCTDNMPGGSAMKLGDVLTIRGGTTVEIKNTDAEGRLVMSDALVLAGEENPDAIIDVATLTGAALMALGTHTAAVFGNNQALVDRAIAASRATAESIWQLPLEHRYRPQLKSDVADLSNMGGKYAGATAAALFLAEFVKDVPWAHLDIAGTMQSETDELWNTKGATGFGTRLLIDLALNFAADSIAPTRNTR</sequence>
<dbReference type="SUPFAM" id="SSF52949">
    <property type="entry name" value="Macro domain-like"/>
    <property type="match status" value="1"/>
</dbReference>
<evidence type="ECO:0000256" key="8">
    <source>
        <dbReference type="HAMAP-Rule" id="MF_00181"/>
    </source>
</evidence>
<evidence type="ECO:0000256" key="6">
    <source>
        <dbReference type="ARBA" id="ARBA00022801"/>
    </source>
</evidence>
<feature type="binding site" evidence="8">
    <location>
        <position position="291"/>
    </location>
    <ligand>
        <name>Mn(2+)</name>
        <dbReference type="ChEBI" id="CHEBI:29035"/>
        <label>1</label>
    </ligand>
</feature>
<comment type="similarity">
    <text evidence="3 8">Belongs to the peptidase M17 family.</text>
</comment>
<feature type="binding site" evidence="8">
    <location>
        <position position="371"/>
    </location>
    <ligand>
        <name>Mn(2+)</name>
        <dbReference type="ChEBI" id="CHEBI:29035"/>
        <label>1</label>
    </ligand>
</feature>
<dbReference type="EMBL" id="SOFS01000012">
    <property type="protein sequence ID" value="TFC22453.1"/>
    <property type="molecule type" value="Genomic_DNA"/>
</dbReference>
<keyword evidence="8" id="KW-0963">Cytoplasm</keyword>
<proteinExistence type="inferred from homology"/>
<evidence type="ECO:0000256" key="5">
    <source>
        <dbReference type="ARBA" id="ARBA00022670"/>
    </source>
</evidence>
<evidence type="ECO:0000256" key="4">
    <source>
        <dbReference type="ARBA" id="ARBA00022438"/>
    </source>
</evidence>
<dbReference type="InterPro" id="IPR008283">
    <property type="entry name" value="Peptidase_M17_N"/>
</dbReference>
<dbReference type="Gene3D" id="3.40.630.10">
    <property type="entry name" value="Zn peptidases"/>
    <property type="match status" value="1"/>
</dbReference>
<dbReference type="RefSeq" id="WP_134446519.1">
    <property type="nucleotide sequence ID" value="NZ_SOFS01000012.1"/>
</dbReference>
<keyword evidence="6 8" id="KW-0378">Hydrolase</keyword>
<name>A0ABY2IQ36_9MICO</name>
<evidence type="ECO:0000313" key="10">
    <source>
        <dbReference type="EMBL" id="TFC22453.1"/>
    </source>
</evidence>
<dbReference type="EC" id="3.4.11.10" evidence="8"/>
<comment type="catalytic activity">
    <reaction evidence="2 8">
        <text>Release of an N-terminal amino acid, preferentially leucine, but not glutamic or aspartic acids.</text>
        <dbReference type="EC" id="3.4.11.10"/>
    </reaction>
</comment>
<dbReference type="Pfam" id="PF00883">
    <property type="entry name" value="Peptidase_M17"/>
    <property type="match status" value="1"/>
</dbReference>
<feature type="binding site" evidence="8">
    <location>
        <position position="286"/>
    </location>
    <ligand>
        <name>Mn(2+)</name>
        <dbReference type="ChEBI" id="CHEBI:29035"/>
        <label>2</label>
    </ligand>
</feature>
<dbReference type="Proteomes" id="UP000297604">
    <property type="component" value="Unassembled WGS sequence"/>
</dbReference>
<feature type="active site" evidence="8">
    <location>
        <position position="298"/>
    </location>
</feature>
<accession>A0ABY2IQ36</accession>
<dbReference type="InterPro" id="IPR011356">
    <property type="entry name" value="Leucine_aapep/pepB"/>
</dbReference>
<comment type="catalytic activity">
    <reaction evidence="1 8">
        <text>Release of an N-terminal amino acid, Xaa-|-Yaa-, in which Xaa is preferably Leu, but may be other amino acids including Pro although not Arg or Lys, and Yaa may be Pro. Amino acid amides and methyl esters are also readily hydrolyzed, but rates on arylamides are exceedingly low.</text>
        <dbReference type="EC" id="3.4.11.1"/>
    </reaction>
</comment>
<dbReference type="CDD" id="cd00433">
    <property type="entry name" value="Peptidase_M17"/>
    <property type="match status" value="1"/>
</dbReference>
<keyword evidence="8" id="KW-0479">Metal-binding</keyword>
<dbReference type="SUPFAM" id="SSF53187">
    <property type="entry name" value="Zn-dependent exopeptidases"/>
    <property type="match status" value="1"/>
</dbReference>
<comment type="cofactor">
    <cofactor evidence="8">
        <name>Mn(2+)</name>
        <dbReference type="ChEBI" id="CHEBI:29035"/>
    </cofactor>
    <text evidence="8">Binds 2 manganese ions per subunit.</text>
</comment>
<feature type="binding site" evidence="8">
    <location>
        <position position="291"/>
    </location>
    <ligand>
        <name>Mn(2+)</name>
        <dbReference type="ChEBI" id="CHEBI:29035"/>
        <label>2</label>
    </ligand>
</feature>
<comment type="subcellular location">
    <subcellularLocation>
        <location evidence="8">Cytoplasm</location>
    </subcellularLocation>
</comment>